<dbReference type="InterPro" id="IPR036291">
    <property type="entry name" value="NAD(P)-bd_dom_sf"/>
</dbReference>
<dbReference type="GO" id="GO:0016020">
    <property type="term" value="C:membrane"/>
    <property type="evidence" value="ECO:0007669"/>
    <property type="project" value="UniProtKB-SubCell"/>
</dbReference>
<evidence type="ECO:0000313" key="3">
    <source>
        <dbReference type="EMBL" id="TDO24311.1"/>
    </source>
</evidence>
<dbReference type="EMBL" id="SNWM01000001">
    <property type="protein sequence ID" value="TDO24311.1"/>
    <property type="molecule type" value="Genomic_DNA"/>
</dbReference>
<dbReference type="Pfam" id="PF01370">
    <property type="entry name" value="Epimerase"/>
    <property type="match status" value="1"/>
</dbReference>
<name>A0A4R6IQ54_9SPHI</name>
<gene>
    <name evidence="3" type="ORF">CLV32_0600</name>
</gene>
<reference evidence="3 4" key="1">
    <citation type="submission" date="2019-03" db="EMBL/GenBank/DDBJ databases">
        <title>Genomic Encyclopedia of Archaeal and Bacterial Type Strains, Phase II (KMG-II): from individual species to whole genera.</title>
        <authorList>
            <person name="Goeker M."/>
        </authorList>
    </citation>
    <scope>NUCLEOTIDE SEQUENCE [LARGE SCALE GENOMIC DNA]</scope>
    <source>
        <strain evidence="3 4">DSM 19034</strain>
    </source>
</reference>
<keyword evidence="4" id="KW-1185">Reference proteome</keyword>
<comment type="subcellular location">
    <subcellularLocation>
        <location evidence="1">Membrane</location>
    </subcellularLocation>
</comment>
<dbReference type="AlphaFoldDB" id="A0A4R6IQ54"/>
<comment type="caution">
    <text evidence="3">The sequence shown here is derived from an EMBL/GenBank/DDBJ whole genome shotgun (WGS) entry which is preliminary data.</text>
</comment>
<dbReference type="Proteomes" id="UP000295499">
    <property type="component" value="Unassembled WGS sequence"/>
</dbReference>
<sequence>MEIKVIITGASGLVGEGVLLECLQHPQVKEVLMVNRKANAMKHPKLKECIVPDFLNLTAFEDQLKGYDACFYCAGISSNGIKEAEYSRITYDTALYFADRILKLNPAVVYSHISGSHTDSSENGRVMWARVKGKAENALMRLPFRNIYNFRPGLMKPSVGQQNIKGYYKVINWMFPLLKALFPNQSITLHELGKSMINSVLKGYSKQILEVADIKRLARV</sequence>
<proteinExistence type="predicted"/>
<evidence type="ECO:0000259" key="2">
    <source>
        <dbReference type="Pfam" id="PF01370"/>
    </source>
</evidence>
<dbReference type="InterPro" id="IPR001509">
    <property type="entry name" value="Epimerase_deHydtase"/>
</dbReference>
<evidence type="ECO:0000256" key="1">
    <source>
        <dbReference type="ARBA" id="ARBA00004370"/>
    </source>
</evidence>
<dbReference type="Gene3D" id="3.40.50.720">
    <property type="entry name" value="NAD(P)-binding Rossmann-like Domain"/>
    <property type="match status" value="1"/>
</dbReference>
<accession>A0A4R6IQ54</accession>
<protein>
    <submittedName>
        <fullName evidence="3">NAD-dependent epimerase/dehydratase family protein</fullName>
    </submittedName>
</protein>
<dbReference type="SUPFAM" id="SSF51735">
    <property type="entry name" value="NAD(P)-binding Rossmann-fold domains"/>
    <property type="match status" value="1"/>
</dbReference>
<dbReference type="RefSeq" id="WP_133552193.1">
    <property type="nucleotide sequence ID" value="NZ_SNWM01000001.1"/>
</dbReference>
<dbReference type="PANTHER" id="PTHR14097:SF8">
    <property type="entry name" value="NAD(P)-BINDING DOMAIN-CONTAINING PROTEIN"/>
    <property type="match status" value="1"/>
</dbReference>
<feature type="domain" description="NAD-dependent epimerase/dehydratase" evidence="2">
    <location>
        <begin position="5"/>
        <end position="102"/>
    </location>
</feature>
<evidence type="ECO:0000313" key="4">
    <source>
        <dbReference type="Proteomes" id="UP000295499"/>
    </source>
</evidence>
<dbReference type="PANTHER" id="PTHR14097">
    <property type="entry name" value="OXIDOREDUCTASE HTATIP2"/>
    <property type="match status" value="1"/>
</dbReference>
<organism evidence="3 4">
    <name type="scientific">Pedobacter duraquae</name>
    <dbReference type="NCBI Taxonomy" id="425511"/>
    <lineage>
        <taxon>Bacteria</taxon>
        <taxon>Pseudomonadati</taxon>
        <taxon>Bacteroidota</taxon>
        <taxon>Sphingobacteriia</taxon>
        <taxon>Sphingobacteriales</taxon>
        <taxon>Sphingobacteriaceae</taxon>
        <taxon>Pedobacter</taxon>
    </lineage>
</organism>
<dbReference type="OrthoDB" id="9798632at2"/>